<feature type="transmembrane region" description="Helical" evidence="1">
    <location>
        <begin position="90"/>
        <end position="107"/>
    </location>
</feature>
<dbReference type="Pfam" id="PF01578">
    <property type="entry name" value="Cytochrom_C_asm"/>
    <property type="match status" value="1"/>
</dbReference>
<comment type="caution">
    <text evidence="3">The sequence shown here is derived from an EMBL/GenBank/DDBJ whole genome shotgun (WGS) entry which is preliminary data.</text>
</comment>
<dbReference type="PATRIC" id="fig|1286106.3.peg.2333"/>
<organism evidence="3 4">
    <name type="scientific">Methylophaga lonarensis MPL</name>
    <dbReference type="NCBI Taxonomy" id="1286106"/>
    <lineage>
        <taxon>Bacteria</taxon>
        <taxon>Pseudomonadati</taxon>
        <taxon>Pseudomonadota</taxon>
        <taxon>Gammaproteobacteria</taxon>
        <taxon>Thiotrichales</taxon>
        <taxon>Piscirickettsiaceae</taxon>
        <taxon>Methylophaga</taxon>
    </lineage>
</organism>
<dbReference type="GO" id="GO:0017004">
    <property type="term" value="P:cytochrome complex assembly"/>
    <property type="evidence" value="ECO:0007669"/>
    <property type="project" value="InterPro"/>
</dbReference>
<evidence type="ECO:0000313" key="4">
    <source>
        <dbReference type="Proteomes" id="UP000012019"/>
    </source>
</evidence>
<dbReference type="EMBL" id="APHR01000068">
    <property type="protein sequence ID" value="EMR12173.1"/>
    <property type="molecule type" value="Genomic_DNA"/>
</dbReference>
<dbReference type="GO" id="GO:0005886">
    <property type="term" value="C:plasma membrane"/>
    <property type="evidence" value="ECO:0007669"/>
    <property type="project" value="TreeGrafter"/>
</dbReference>
<dbReference type="InterPro" id="IPR002541">
    <property type="entry name" value="Cyt_c_assembly"/>
</dbReference>
<proteinExistence type="predicted"/>
<feature type="transmembrane region" description="Helical" evidence="1">
    <location>
        <begin position="177"/>
        <end position="199"/>
    </location>
</feature>
<feature type="domain" description="Cytochrome c assembly protein" evidence="2">
    <location>
        <begin position="59"/>
        <end position="263"/>
    </location>
</feature>
<accession>M7NTS5</accession>
<feature type="transmembrane region" description="Helical" evidence="1">
    <location>
        <begin position="128"/>
        <end position="150"/>
    </location>
</feature>
<gene>
    <name evidence="3" type="ORF">MPL1_11668</name>
</gene>
<dbReference type="STRING" id="1286106.MPL1_11668"/>
<dbReference type="PANTHER" id="PTHR38034">
    <property type="entry name" value="INNER MEMBRANE PROTEIN YPJD"/>
    <property type="match status" value="1"/>
</dbReference>
<dbReference type="eggNOG" id="COG4137">
    <property type="taxonomic scope" value="Bacteria"/>
</dbReference>
<dbReference type="OrthoDB" id="9780793at2"/>
<name>M7NTS5_9GAMM</name>
<sequence length="266" mass="29092">MAIANALAFLLYLGCSAILIRGFVRPDSQPARLALPVGIMTVLALLFHATDIFFSVRVDAGWQLGLMNSLSIAAWLMALLVTIIGTRMQSAHPGIIVYPLVALILMLKVEVPAAGNGILRNPAVEWHVLLSVAAYSLFTLAAIQAIVLAIQEKHLRRRDAGGLIRKLPPLQTMESGLFQLLTAGFVLLSLGLVTGLMFVEDIFRQKLAHKTLLSIIAWCVFAALMWGRHKHGWRSTTAVRWTLAGFSFLLLAFVGSKLVLEFILGQ</sequence>
<reference evidence="3 4" key="1">
    <citation type="journal article" date="2013" name="Genome Announc.">
        <title>Draft Genome Sequence of Methylophaga lonarensis MPLT, a Haloalkaliphilic (Non-Methane-Utilizing) Methylotroph.</title>
        <authorList>
            <person name="Shetty S.A."/>
            <person name="Marathe N.P."/>
            <person name="Munot H."/>
            <person name="Antony C.P."/>
            <person name="Dhotre D.P."/>
            <person name="Murrell J.C."/>
            <person name="Shouche Y.S."/>
        </authorList>
    </citation>
    <scope>NUCLEOTIDE SEQUENCE [LARGE SCALE GENOMIC DNA]</scope>
    <source>
        <strain evidence="3 4">MPL</strain>
    </source>
</reference>
<dbReference type="Proteomes" id="UP000012019">
    <property type="component" value="Unassembled WGS sequence"/>
</dbReference>
<dbReference type="AlphaFoldDB" id="M7NTS5"/>
<keyword evidence="4" id="KW-1185">Reference proteome</keyword>
<feature type="transmembrane region" description="Helical" evidence="1">
    <location>
        <begin position="211"/>
        <end position="229"/>
    </location>
</feature>
<dbReference type="PANTHER" id="PTHR38034:SF1">
    <property type="entry name" value="INNER MEMBRANE PROTEIN YPJD"/>
    <property type="match status" value="1"/>
</dbReference>
<feature type="transmembrane region" description="Helical" evidence="1">
    <location>
        <begin position="33"/>
        <end position="54"/>
    </location>
</feature>
<feature type="transmembrane region" description="Helical" evidence="1">
    <location>
        <begin position="241"/>
        <end position="260"/>
    </location>
</feature>
<dbReference type="InterPro" id="IPR052372">
    <property type="entry name" value="YpjD/HemX"/>
</dbReference>
<dbReference type="GO" id="GO:0020037">
    <property type="term" value="F:heme binding"/>
    <property type="evidence" value="ECO:0007669"/>
    <property type="project" value="InterPro"/>
</dbReference>
<dbReference type="RefSeq" id="WP_009727288.1">
    <property type="nucleotide sequence ID" value="NZ_APHR01000068.1"/>
</dbReference>
<evidence type="ECO:0000259" key="2">
    <source>
        <dbReference type="Pfam" id="PF01578"/>
    </source>
</evidence>
<keyword evidence="1" id="KW-1133">Transmembrane helix</keyword>
<feature type="transmembrane region" description="Helical" evidence="1">
    <location>
        <begin position="66"/>
        <end position="84"/>
    </location>
</feature>
<keyword evidence="1" id="KW-0472">Membrane</keyword>
<protein>
    <submittedName>
        <fullName evidence="3">CcsA-like protein</fullName>
    </submittedName>
</protein>
<keyword evidence="1" id="KW-0812">Transmembrane</keyword>
<evidence type="ECO:0000256" key="1">
    <source>
        <dbReference type="SAM" id="Phobius"/>
    </source>
</evidence>
<evidence type="ECO:0000313" key="3">
    <source>
        <dbReference type="EMBL" id="EMR12173.1"/>
    </source>
</evidence>